<accession>G0P8E0</accession>
<dbReference type="InParanoid" id="G0P8E0"/>
<sequence>MFSLFFFILITLFFCLIF</sequence>
<proteinExistence type="predicted"/>
<keyword evidence="2" id="KW-1185">Reference proteome</keyword>
<dbReference type="AlphaFoldDB" id="G0P8E0"/>
<gene>
    <name evidence="1" type="ORF">CAEBREN_29414</name>
</gene>
<evidence type="ECO:0000313" key="2">
    <source>
        <dbReference type="Proteomes" id="UP000008068"/>
    </source>
</evidence>
<dbReference type="Proteomes" id="UP000008068">
    <property type="component" value="Unassembled WGS sequence"/>
</dbReference>
<evidence type="ECO:0000313" key="1">
    <source>
        <dbReference type="EMBL" id="EGT47691.1"/>
    </source>
</evidence>
<dbReference type="EMBL" id="GL380131">
    <property type="protein sequence ID" value="EGT47691.1"/>
    <property type="molecule type" value="Genomic_DNA"/>
</dbReference>
<organism evidence="2">
    <name type="scientific">Caenorhabditis brenneri</name>
    <name type="common">Nematode worm</name>
    <dbReference type="NCBI Taxonomy" id="135651"/>
    <lineage>
        <taxon>Eukaryota</taxon>
        <taxon>Metazoa</taxon>
        <taxon>Ecdysozoa</taxon>
        <taxon>Nematoda</taxon>
        <taxon>Chromadorea</taxon>
        <taxon>Rhabditida</taxon>
        <taxon>Rhabditina</taxon>
        <taxon>Rhabditomorpha</taxon>
        <taxon>Rhabditoidea</taxon>
        <taxon>Rhabditidae</taxon>
        <taxon>Peloderinae</taxon>
        <taxon>Caenorhabditis</taxon>
    </lineage>
</organism>
<name>G0P8E0_CAEBE</name>
<reference evidence="2" key="1">
    <citation type="submission" date="2011-07" db="EMBL/GenBank/DDBJ databases">
        <authorList>
            <consortium name="Caenorhabditis brenneri Sequencing and Analysis Consortium"/>
            <person name="Wilson R.K."/>
        </authorList>
    </citation>
    <scope>NUCLEOTIDE SEQUENCE [LARGE SCALE GENOMIC DNA]</scope>
    <source>
        <strain evidence="2">PB2801</strain>
    </source>
</reference>
<protein>
    <submittedName>
        <fullName evidence="1">Uncharacterized protein</fullName>
    </submittedName>
</protein>